<keyword evidence="5" id="KW-0597">Phosphoprotein</keyword>
<proteinExistence type="inferred from homology"/>
<comment type="similarity">
    <text evidence="2">Belongs to the 3-hydroxyacyl-CoA dehydrogenase family.</text>
</comment>
<evidence type="ECO:0000313" key="13">
    <source>
        <dbReference type="EMBL" id="RNF33319.1"/>
    </source>
</evidence>
<dbReference type="AlphaFoldDB" id="A0A3R7SC10"/>
<evidence type="ECO:0000259" key="11">
    <source>
        <dbReference type="Pfam" id="PF00725"/>
    </source>
</evidence>
<dbReference type="RefSeq" id="WP_106692686.1">
    <property type="nucleotide sequence ID" value="NZ_PXNQ02000012.1"/>
</dbReference>
<keyword evidence="7" id="KW-0520">NAD</keyword>
<dbReference type="InterPro" id="IPR022694">
    <property type="entry name" value="3-OHacyl-CoA_DH"/>
</dbReference>
<organism evidence="13 14">
    <name type="scientific">Paracoccus methylarcula</name>
    <dbReference type="NCBI Taxonomy" id="72022"/>
    <lineage>
        <taxon>Bacteria</taxon>
        <taxon>Pseudomonadati</taxon>
        <taxon>Pseudomonadota</taxon>
        <taxon>Alphaproteobacteria</taxon>
        <taxon>Rhodobacterales</taxon>
        <taxon>Paracoccaceae</taxon>
        <taxon>Paracoccus</taxon>
    </lineage>
</organism>
<evidence type="ECO:0000256" key="6">
    <source>
        <dbReference type="ARBA" id="ARBA00023002"/>
    </source>
</evidence>
<gene>
    <name evidence="13" type="ORF">A7A09_018065</name>
</gene>
<evidence type="ECO:0000256" key="4">
    <source>
        <dbReference type="ARBA" id="ARBA00022490"/>
    </source>
</evidence>
<dbReference type="InterPro" id="IPR008927">
    <property type="entry name" value="6-PGluconate_DH-like_C_sf"/>
</dbReference>
<dbReference type="EC" id="1.1.1.45" evidence="8"/>
<dbReference type="Pfam" id="PF02737">
    <property type="entry name" value="3HCDH_N"/>
    <property type="match status" value="1"/>
</dbReference>
<name>A0A3R7SC10_9RHOB</name>
<feature type="domain" description="3-hydroxyacyl-CoA dehydrogenase NAD binding" evidence="12">
    <location>
        <begin position="6"/>
        <end position="192"/>
    </location>
</feature>
<dbReference type="InterPro" id="IPR006108">
    <property type="entry name" value="3HC_DH_C"/>
</dbReference>
<sequence>MSRRPVLCLGAGRMGRGIAHAMAHGGHDVRLLDMKPREPADFRRLHDEALTEIGRSLAMVADLGGFDPALVGGILGRVSIHPLDQAEAAFTGAELIFEAVPETRDAKAAAFALADRHAGGDAILASTTSTMLATELAGLTALPGRTLNAHWLNPAFLVPLVEISPNEQTDPDILARLERILEQLGKVPVRCKASPGYIVPRIQALAMNEAARLVEEGVASAEDVDRAVKYGFGLRFGVLGLLEFIDWGGGDILYHASRYMAQATGDQRFAAPAIVNDKMERGQIGLRTGQGFFDYSDRDIDAYRRERLGAFLAAVRNAGLWNQPVTSADEPRRSPPEQ</sequence>
<dbReference type="GO" id="GO:0070403">
    <property type="term" value="F:NAD+ binding"/>
    <property type="evidence" value="ECO:0007669"/>
    <property type="project" value="InterPro"/>
</dbReference>
<feature type="site" description="Important for catalytic activity" evidence="10">
    <location>
        <position position="150"/>
    </location>
</feature>
<feature type="domain" description="3-hydroxyacyl-CoA dehydrogenase C-terminal" evidence="11">
    <location>
        <begin position="196"/>
        <end position="295"/>
    </location>
</feature>
<comment type="caution">
    <text evidence="13">The sequence shown here is derived from an EMBL/GenBank/DDBJ whole genome shotgun (WGS) entry which is preliminary data.</text>
</comment>
<dbReference type="InterPro" id="IPR013328">
    <property type="entry name" value="6PGD_dom2"/>
</dbReference>
<dbReference type="GO" id="GO:0006631">
    <property type="term" value="P:fatty acid metabolic process"/>
    <property type="evidence" value="ECO:0007669"/>
    <property type="project" value="InterPro"/>
</dbReference>
<evidence type="ECO:0000259" key="12">
    <source>
        <dbReference type="Pfam" id="PF02737"/>
    </source>
</evidence>
<evidence type="ECO:0000256" key="9">
    <source>
        <dbReference type="ARBA" id="ARBA00042709"/>
    </source>
</evidence>
<dbReference type="GO" id="GO:0050104">
    <property type="term" value="F:L-gulonate 3-dehydrogenase activity"/>
    <property type="evidence" value="ECO:0007669"/>
    <property type="project" value="UniProtKB-EC"/>
</dbReference>
<evidence type="ECO:0000256" key="2">
    <source>
        <dbReference type="ARBA" id="ARBA00009463"/>
    </source>
</evidence>
<reference evidence="13" key="1">
    <citation type="submission" date="2018-05" db="EMBL/GenBank/DDBJ databases">
        <title>Reclassification of Methylarcula marina and Methylarcula terricola as Paracoccus methylarcula sp.nov., comb.nov. and Paracoccus terricola comb.nov.</title>
        <authorList>
            <person name="Shmareva M.N."/>
            <person name="Doronina N.V."/>
            <person name="Vasilenko O.V."/>
            <person name="Tarlachkov S.V."/>
            <person name="Trotsenko Y.A."/>
        </authorList>
    </citation>
    <scope>NUCLEOTIDE SEQUENCE [LARGE SCALE GENOMIC DNA]</scope>
    <source>
        <strain evidence="13">VKM B-2159</strain>
    </source>
</reference>
<keyword evidence="6" id="KW-0560">Oxidoreductase</keyword>
<accession>A0A3R7SC10</accession>
<evidence type="ECO:0000313" key="14">
    <source>
        <dbReference type="Proteomes" id="UP000238137"/>
    </source>
</evidence>
<dbReference type="InterPro" id="IPR006176">
    <property type="entry name" value="3-OHacyl-CoA_DH_NAD-bd"/>
</dbReference>
<dbReference type="OrthoDB" id="9803287at2"/>
<dbReference type="Gene3D" id="3.40.50.720">
    <property type="entry name" value="NAD(P)-binding Rossmann-like Domain"/>
    <property type="match status" value="1"/>
</dbReference>
<evidence type="ECO:0000256" key="10">
    <source>
        <dbReference type="PIRSR" id="PIRSR000105-1"/>
    </source>
</evidence>
<dbReference type="GO" id="GO:0005737">
    <property type="term" value="C:cytoplasm"/>
    <property type="evidence" value="ECO:0007669"/>
    <property type="project" value="UniProtKB-SubCell"/>
</dbReference>
<dbReference type="Proteomes" id="UP000238137">
    <property type="component" value="Unassembled WGS sequence"/>
</dbReference>
<dbReference type="PANTHER" id="PTHR48075">
    <property type="entry name" value="3-HYDROXYACYL-COA DEHYDROGENASE FAMILY PROTEIN"/>
    <property type="match status" value="1"/>
</dbReference>
<keyword evidence="14" id="KW-1185">Reference proteome</keyword>
<dbReference type="InterPro" id="IPR036291">
    <property type="entry name" value="NAD(P)-bd_dom_sf"/>
</dbReference>
<evidence type="ECO:0000256" key="7">
    <source>
        <dbReference type="ARBA" id="ARBA00023027"/>
    </source>
</evidence>
<evidence type="ECO:0000256" key="5">
    <source>
        <dbReference type="ARBA" id="ARBA00022553"/>
    </source>
</evidence>
<comment type="subcellular location">
    <subcellularLocation>
        <location evidence="1">Cytoplasm</location>
    </subcellularLocation>
</comment>
<keyword evidence="4" id="KW-0963">Cytoplasm</keyword>
<dbReference type="EMBL" id="PXNQ02000012">
    <property type="protein sequence ID" value="RNF33319.1"/>
    <property type="molecule type" value="Genomic_DNA"/>
</dbReference>
<dbReference type="Pfam" id="PF00725">
    <property type="entry name" value="3HCDH"/>
    <property type="match status" value="1"/>
</dbReference>
<comment type="subunit">
    <text evidence="3">Homodimer.</text>
</comment>
<dbReference type="PANTHER" id="PTHR48075:SF1">
    <property type="entry name" value="LAMBDA-CRYSTALLIN HOMOLOG"/>
    <property type="match status" value="1"/>
</dbReference>
<evidence type="ECO:0000256" key="8">
    <source>
        <dbReference type="ARBA" id="ARBA00038962"/>
    </source>
</evidence>
<dbReference type="SUPFAM" id="SSF51735">
    <property type="entry name" value="NAD(P)-binding Rossmann-fold domains"/>
    <property type="match status" value="1"/>
</dbReference>
<dbReference type="PIRSF" id="PIRSF000105">
    <property type="entry name" value="HCDH"/>
    <property type="match status" value="1"/>
</dbReference>
<dbReference type="SUPFAM" id="SSF48179">
    <property type="entry name" value="6-phosphogluconate dehydrogenase C-terminal domain-like"/>
    <property type="match status" value="1"/>
</dbReference>
<dbReference type="NCBIfam" id="NF006125">
    <property type="entry name" value="PRK08269.1"/>
    <property type="match status" value="1"/>
</dbReference>
<protein>
    <recommendedName>
        <fullName evidence="9">L-gulonate 3-dehydrogenase</fullName>
        <ecNumber evidence="8">1.1.1.45</ecNumber>
    </recommendedName>
    <alternativeName>
        <fullName evidence="9">L-gulonate 3-dehydrogenase</fullName>
    </alternativeName>
</protein>
<evidence type="ECO:0000256" key="1">
    <source>
        <dbReference type="ARBA" id="ARBA00004496"/>
    </source>
</evidence>
<evidence type="ECO:0000256" key="3">
    <source>
        <dbReference type="ARBA" id="ARBA00011738"/>
    </source>
</evidence>
<dbReference type="Gene3D" id="1.10.1040.10">
    <property type="entry name" value="N-(1-d-carboxylethyl)-l-norvaline Dehydrogenase, domain 2"/>
    <property type="match status" value="1"/>
</dbReference>